<evidence type="ECO:0000313" key="3">
    <source>
        <dbReference type="Proteomes" id="UP000204584"/>
    </source>
</evidence>
<gene>
    <name evidence="2" type="ORF">psal_cds_825</name>
</gene>
<name>S4VZC5_9VIRU</name>
<feature type="region of interest" description="Disordered" evidence="1">
    <location>
        <begin position="473"/>
        <end position="496"/>
    </location>
</feature>
<dbReference type="RefSeq" id="YP_008437935.1">
    <property type="nucleotide sequence ID" value="NC_022098.1"/>
</dbReference>
<organism evidence="2 3">
    <name type="scientific">Pandoravirus salinus</name>
    <dbReference type="NCBI Taxonomy" id="1349410"/>
    <lineage>
        <taxon>Viruses</taxon>
        <taxon>Pandoravirus</taxon>
    </lineage>
</organism>
<reference evidence="2 3" key="1">
    <citation type="journal article" date="2013" name="Science">
        <title>Pandoraviruses: amoeba viruses with genomes up to 2.5 Mb reaching that of parasitic eukaryotes.</title>
        <authorList>
            <person name="Philippe N."/>
            <person name="Legendre M."/>
            <person name="Doutre G."/>
            <person name="Coute Y."/>
            <person name="Poirot O."/>
            <person name="Lescot M."/>
            <person name="Arslan D."/>
            <person name="Seltzer V."/>
            <person name="Bertaux L."/>
            <person name="Bruley C."/>
            <person name="Garin J."/>
            <person name="Claverie J.M."/>
            <person name="Abergel C."/>
        </authorList>
    </citation>
    <scope>NUCLEOTIDE SEQUENCE [LARGE SCALE GENOMIC DNA]</scope>
</reference>
<evidence type="ECO:0000256" key="1">
    <source>
        <dbReference type="SAM" id="MobiDB-lite"/>
    </source>
</evidence>
<dbReference type="EMBL" id="KC977571">
    <property type="protein sequence ID" value="AGO84861.1"/>
    <property type="molecule type" value="Genomic_DNA"/>
</dbReference>
<dbReference type="Proteomes" id="UP000204584">
    <property type="component" value="Segment"/>
</dbReference>
<accession>S4VZC5</accession>
<dbReference type="GeneID" id="16606648"/>
<proteinExistence type="predicted"/>
<sequence>MATTTGRDRNAVEMADRPTTVTLVLVCASRPSVSWTIGDVDVRALCLASPVFSAMFDGAFLESRLDTARLTMPLDPETPHDVISAFVRRCQGHGDVLDATSTLWLWDALAFVFIDMIPFTAPLVGALTNPHENGMIEPALVIGAHVLHACPVRGQVRATLSLASAASAHFDVAQPFARPRDDLANRVAAYTSFGDAVVRTWSRLSCDTRLSMAEKAVAWLVGAQSGLLAAAATTVLADWHRPFARLDAHTRVPFILGTCRPLHADARSLGSDICLSVLAACVEDDDSALVDSHDAFSKALADDSPTVIRALAASGLFGDPNVVIAGGAAINAVQAPRLRRRLATSDVDLWIVGPDAFDRRRALDRVVRTLFDALPGCRGSHRGSVVTIETAPAQAACAHESDPRAERVQIILTDARSGAEVVSRFDLAHVCGWYDADGVGLLWPALWAIVTRRTRALPGVDPIASRLSKAASKGFDPVASGEGGDDDGGNKGGGRDPMYTVDNDAVEWHTTADNALAQFAYMPIRRSGDPRPSSAVTSPFVPHARRYIRYDDGHDAFDEHGRWRGFALAQPTRIETTLLTVLASEDRAAPTPHFTSTPKRRLTVRLGNDSPLWSTFSNADAQFFERVHQRARADEHGAYPDNQRPDEPLPSDPLAAFAVALLRHCHPDPVPATDHRQFIKYMRARCRPTLTRCPDGGGHSFAVDCTPVTRLIDGLTGETCDVGAIAVGSCVALTVDIAGGMWSDPIGGRLMLRLISARVYPPHMHRVLDALSALPLIMLGGGQPSG</sequence>
<evidence type="ECO:0000313" key="2">
    <source>
        <dbReference type="EMBL" id="AGO84861.1"/>
    </source>
</evidence>
<keyword evidence="3" id="KW-1185">Reference proteome</keyword>
<protein>
    <submittedName>
        <fullName evidence="2">Uncharacterized protein</fullName>
    </submittedName>
</protein>
<dbReference type="KEGG" id="vg:16606648"/>